<keyword evidence="4" id="KW-1185">Reference proteome</keyword>
<sequence length="298" mass="32483">MSTDRLVYRQYTQEELDRQYNVRLGIPNFQAYFDRFSTLAEAFRRSVAIQADLPYGDHPLQTLDYFPAAAAADAGNAPLLLFIHGGYWRSLDKSDFSHVAASFVAAGINVALINYRLAPQATMDETTGDCRAALHYLVQQASSLRFDPNQMHLAGHSAGGHLTAALAGATASQPDAFPALRSICCISGLYDLQPVALSYLNQDLHLREAEIDAHSPLQHLPASTTQVILTVGGRESDAFHDQQHRYAQALTACGMTPRIVTLPAAHHLDVIDVLADGNSELTRAMHEAIQACRVKAGT</sequence>
<gene>
    <name evidence="3" type="ORF">PQR62_18295</name>
</gene>
<dbReference type="PANTHER" id="PTHR48081">
    <property type="entry name" value="AB HYDROLASE SUPERFAMILY PROTEIN C4A8.06C"/>
    <property type="match status" value="1"/>
</dbReference>
<comment type="caution">
    <text evidence="3">The sequence shown here is derived from an EMBL/GenBank/DDBJ whole genome shotgun (WGS) entry which is preliminary data.</text>
</comment>
<dbReference type="Pfam" id="PF20434">
    <property type="entry name" value="BD-FAE"/>
    <property type="match status" value="1"/>
</dbReference>
<feature type="domain" description="BD-FAE-like" evidence="2">
    <location>
        <begin position="73"/>
        <end position="172"/>
    </location>
</feature>
<dbReference type="PANTHER" id="PTHR48081:SF33">
    <property type="entry name" value="KYNURENINE FORMAMIDASE"/>
    <property type="match status" value="1"/>
</dbReference>
<dbReference type="InterPro" id="IPR050300">
    <property type="entry name" value="GDXG_lipolytic_enzyme"/>
</dbReference>
<organism evidence="3 4">
    <name type="scientific">Herbaspirillum lusitanum</name>
    <dbReference type="NCBI Taxonomy" id="213312"/>
    <lineage>
        <taxon>Bacteria</taxon>
        <taxon>Pseudomonadati</taxon>
        <taxon>Pseudomonadota</taxon>
        <taxon>Betaproteobacteria</taxon>
        <taxon>Burkholderiales</taxon>
        <taxon>Oxalobacteraceae</taxon>
        <taxon>Herbaspirillum</taxon>
    </lineage>
</organism>
<reference evidence="3 4" key="1">
    <citation type="journal article" date="2024" name="Chem. Sci.">
        <title>Discovery of megapolipeptins by genome mining of a Burkholderiales bacteria collection.</title>
        <authorList>
            <person name="Paulo B.S."/>
            <person name="Recchia M.J.J."/>
            <person name="Lee S."/>
            <person name="Fergusson C.H."/>
            <person name="Romanowski S.B."/>
            <person name="Hernandez A."/>
            <person name="Krull N."/>
            <person name="Liu D.Y."/>
            <person name="Cavanagh H."/>
            <person name="Bos A."/>
            <person name="Gray C.A."/>
            <person name="Murphy B.T."/>
            <person name="Linington R.G."/>
            <person name="Eustaquio A.S."/>
        </authorList>
    </citation>
    <scope>NUCLEOTIDE SEQUENCE [LARGE SCALE GENOMIC DNA]</scope>
    <source>
        <strain evidence="3 4">RL21-008-BIB-A</strain>
    </source>
</reference>
<evidence type="ECO:0000313" key="4">
    <source>
        <dbReference type="Proteomes" id="UP001629246"/>
    </source>
</evidence>
<dbReference type="Proteomes" id="UP001629246">
    <property type="component" value="Unassembled WGS sequence"/>
</dbReference>
<dbReference type="EMBL" id="JAQQFM010000008">
    <property type="protein sequence ID" value="MFL9926234.1"/>
    <property type="molecule type" value="Genomic_DNA"/>
</dbReference>
<evidence type="ECO:0000313" key="3">
    <source>
        <dbReference type="EMBL" id="MFL9926234.1"/>
    </source>
</evidence>
<evidence type="ECO:0000259" key="2">
    <source>
        <dbReference type="Pfam" id="PF20434"/>
    </source>
</evidence>
<dbReference type="SUPFAM" id="SSF53474">
    <property type="entry name" value="alpha/beta-Hydrolases"/>
    <property type="match status" value="1"/>
</dbReference>
<accession>A0ABW9ADA2</accession>
<evidence type="ECO:0000256" key="1">
    <source>
        <dbReference type="ARBA" id="ARBA00022801"/>
    </source>
</evidence>
<protein>
    <submittedName>
        <fullName evidence="3">Alpha/beta hydrolase</fullName>
    </submittedName>
</protein>
<dbReference type="GO" id="GO:0016787">
    <property type="term" value="F:hydrolase activity"/>
    <property type="evidence" value="ECO:0007669"/>
    <property type="project" value="UniProtKB-KW"/>
</dbReference>
<name>A0ABW9ADA2_9BURK</name>
<keyword evidence="1 3" id="KW-0378">Hydrolase</keyword>
<dbReference type="RefSeq" id="WP_408159447.1">
    <property type="nucleotide sequence ID" value="NZ_JAQQFM010000008.1"/>
</dbReference>
<dbReference type="InterPro" id="IPR029058">
    <property type="entry name" value="AB_hydrolase_fold"/>
</dbReference>
<dbReference type="InterPro" id="IPR049492">
    <property type="entry name" value="BD-FAE-like_dom"/>
</dbReference>
<dbReference type="Gene3D" id="3.40.50.1820">
    <property type="entry name" value="alpha/beta hydrolase"/>
    <property type="match status" value="1"/>
</dbReference>
<proteinExistence type="predicted"/>